<dbReference type="Proteomes" id="UP000828941">
    <property type="component" value="Chromosome 3"/>
</dbReference>
<reference evidence="1 2" key="1">
    <citation type="journal article" date="2022" name="DNA Res.">
        <title>Chromosomal-level genome assembly of the orchid tree Bauhinia variegata (Leguminosae; Cercidoideae) supports the allotetraploid origin hypothesis of Bauhinia.</title>
        <authorList>
            <person name="Zhong Y."/>
            <person name="Chen Y."/>
            <person name="Zheng D."/>
            <person name="Pang J."/>
            <person name="Liu Y."/>
            <person name="Luo S."/>
            <person name="Meng S."/>
            <person name="Qian L."/>
            <person name="Wei D."/>
            <person name="Dai S."/>
            <person name="Zhou R."/>
        </authorList>
    </citation>
    <scope>NUCLEOTIDE SEQUENCE [LARGE SCALE GENOMIC DNA]</scope>
    <source>
        <strain evidence="1">BV-YZ2020</strain>
    </source>
</reference>
<organism evidence="1 2">
    <name type="scientific">Bauhinia variegata</name>
    <name type="common">Purple orchid tree</name>
    <name type="synonym">Phanera variegata</name>
    <dbReference type="NCBI Taxonomy" id="167791"/>
    <lineage>
        <taxon>Eukaryota</taxon>
        <taxon>Viridiplantae</taxon>
        <taxon>Streptophyta</taxon>
        <taxon>Embryophyta</taxon>
        <taxon>Tracheophyta</taxon>
        <taxon>Spermatophyta</taxon>
        <taxon>Magnoliopsida</taxon>
        <taxon>eudicotyledons</taxon>
        <taxon>Gunneridae</taxon>
        <taxon>Pentapetalae</taxon>
        <taxon>rosids</taxon>
        <taxon>fabids</taxon>
        <taxon>Fabales</taxon>
        <taxon>Fabaceae</taxon>
        <taxon>Cercidoideae</taxon>
        <taxon>Cercideae</taxon>
        <taxon>Bauhiniinae</taxon>
        <taxon>Bauhinia</taxon>
    </lineage>
</organism>
<dbReference type="EMBL" id="CM039428">
    <property type="protein sequence ID" value="KAI4350945.1"/>
    <property type="molecule type" value="Genomic_DNA"/>
</dbReference>
<name>A0ACB9PWG8_BAUVA</name>
<gene>
    <name evidence="1" type="ORF">L6164_005347</name>
</gene>
<evidence type="ECO:0000313" key="1">
    <source>
        <dbReference type="EMBL" id="KAI4350945.1"/>
    </source>
</evidence>
<proteinExistence type="predicted"/>
<comment type="caution">
    <text evidence="1">The sequence shown here is derived from an EMBL/GenBank/DDBJ whole genome shotgun (WGS) entry which is preliminary data.</text>
</comment>
<keyword evidence="2" id="KW-1185">Reference proteome</keyword>
<evidence type="ECO:0000313" key="2">
    <source>
        <dbReference type="Proteomes" id="UP000828941"/>
    </source>
</evidence>
<sequence length="373" mass="40870">MDIHFPVFLSIFTVSSFLLTSLPLSHGLEDVNYRACNATYSCGDLRNITYPFWGQNRPQLCGSSDMFKLNCDQVNGTSIQVGSQTYKVNSIDESNHTMRLNVQRDFANDFCPTNFTITSLNPPVFHYPTQTVENWTVFYNCPPEVSNSLPTGFNNSFRCTRENRMGNTNLAFRVNGTQLQSQKYNSLLACAIRVQLPVLRDVAVGMEGGIDALNFVLMQGFDVQYLGDPRCIGCYDSGGICGSGVSNNSQFSCHCPDGTRDLTCPRHGDGNPSNVRIKVIIGIICGIVGALLICIAILPPSHGGEDDHHWPCNTTYSCGNLANISSATSLYVTASPPDDTSFAALSPSNDTVARHRRNKDIIEVKGLQFSSTN</sequence>
<protein>
    <submittedName>
        <fullName evidence="1">Uncharacterized protein</fullName>
    </submittedName>
</protein>
<accession>A0ACB9PWG8</accession>